<dbReference type="Gene3D" id="3.40.50.150">
    <property type="entry name" value="Vaccinia Virus protein VP39"/>
    <property type="match status" value="1"/>
</dbReference>
<evidence type="ECO:0000313" key="3">
    <source>
        <dbReference type="EMBL" id="SKA39161.1"/>
    </source>
</evidence>
<feature type="domain" description="Methyltransferase" evidence="1">
    <location>
        <begin position="120"/>
        <end position="185"/>
    </location>
</feature>
<dbReference type="GO" id="GO:0008168">
    <property type="term" value="F:methyltransferase activity"/>
    <property type="evidence" value="ECO:0007669"/>
    <property type="project" value="UniProtKB-KW"/>
</dbReference>
<dbReference type="STRING" id="1122192.SAMN02745673_04942"/>
<dbReference type="InterPro" id="IPR041497">
    <property type="entry name" value="Thump-like"/>
</dbReference>
<dbReference type="GO" id="GO:0032259">
    <property type="term" value="P:methylation"/>
    <property type="evidence" value="ECO:0007669"/>
    <property type="project" value="UniProtKB-KW"/>
</dbReference>
<sequence>MSNGQITGLRALLTPLGQRLLTRLDPTEIDADPLGAATRLRRDPELTGATSQVPVTDLVNAALTQARLRGRAREKFGAAAERMYFTPNGLEQATRRVVARYRARRFAATVPASPDLPVGDLCCGIGADLISMAEAGLPVEGVDLDPFTIEVARANIEAFGLTDRARVREGDVTQVKPGSYAGVFCDPARRSGRGRVFNPHAYSPPWPSVLELVGGAPAACVKVAPGIPHDLVPEGVTAEWVSVDGEVKEAALWFGASADAGTPRRATLLRARGGQEDPEPIILEPDPGLGAPEVRAPGRYLYEPDGAVIRAHLVAEAAAAVDGALLDPNIAYITSDRLVPTPLCRAYEITDVLPFSVKRLRSALRSRDVGTVTIKKRGSAVDVERLRRDLRPSGSRSAVVVLTRIGERPVCLLCDEVEAPREPEGA</sequence>
<dbReference type="InterPro" id="IPR029063">
    <property type="entry name" value="SAM-dependent_MTases_sf"/>
</dbReference>
<keyword evidence="4" id="KW-1185">Reference proteome</keyword>
<accession>A0A1T4TFU6</accession>
<dbReference type="SUPFAM" id="SSF53335">
    <property type="entry name" value="S-adenosyl-L-methionine-dependent methyltransferases"/>
    <property type="match status" value="1"/>
</dbReference>
<proteinExistence type="predicted"/>
<dbReference type="EMBL" id="FUWS01000022">
    <property type="protein sequence ID" value="SKA39161.1"/>
    <property type="molecule type" value="Genomic_DNA"/>
</dbReference>
<keyword evidence="3" id="KW-0808">Transferase</keyword>
<dbReference type="Pfam" id="PF18096">
    <property type="entry name" value="Thump_like"/>
    <property type="match status" value="1"/>
</dbReference>
<evidence type="ECO:0000313" key="4">
    <source>
        <dbReference type="Proteomes" id="UP000190637"/>
    </source>
</evidence>
<dbReference type="InterPro" id="IPR041698">
    <property type="entry name" value="Methyltransf_25"/>
</dbReference>
<evidence type="ECO:0000259" key="1">
    <source>
        <dbReference type="Pfam" id="PF13649"/>
    </source>
</evidence>
<organism evidence="3 4">
    <name type="scientific">Marinactinospora thermotolerans DSM 45154</name>
    <dbReference type="NCBI Taxonomy" id="1122192"/>
    <lineage>
        <taxon>Bacteria</taxon>
        <taxon>Bacillati</taxon>
        <taxon>Actinomycetota</taxon>
        <taxon>Actinomycetes</taxon>
        <taxon>Streptosporangiales</taxon>
        <taxon>Nocardiopsidaceae</taxon>
        <taxon>Marinactinospora</taxon>
    </lineage>
</organism>
<keyword evidence="3" id="KW-0489">Methyltransferase</keyword>
<name>A0A1T4TFU6_9ACTN</name>
<dbReference type="Pfam" id="PF13649">
    <property type="entry name" value="Methyltransf_25"/>
    <property type="match status" value="1"/>
</dbReference>
<dbReference type="PANTHER" id="PTHR14741:SF32">
    <property type="entry name" value="TRIMETHYLGUANOSINE SYNTHASE"/>
    <property type="match status" value="1"/>
</dbReference>
<dbReference type="PANTHER" id="PTHR14741">
    <property type="entry name" value="S-ADENOSYLMETHIONINE-DEPENDENT METHYLTRANSFERASE RELATED"/>
    <property type="match status" value="1"/>
</dbReference>
<protein>
    <submittedName>
        <fullName evidence="3">Predicted O-methyltransferase</fullName>
    </submittedName>
</protein>
<gene>
    <name evidence="3" type="ORF">SAMN02745673_04942</name>
</gene>
<reference evidence="3 4" key="1">
    <citation type="submission" date="2017-02" db="EMBL/GenBank/DDBJ databases">
        <authorList>
            <person name="Peterson S.W."/>
        </authorList>
    </citation>
    <scope>NUCLEOTIDE SEQUENCE [LARGE SCALE GENOMIC DNA]</scope>
    <source>
        <strain evidence="3 4">DSM 45154</strain>
    </source>
</reference>
<feature type="domain" description="THUMP-like" evidence="2">
    <location>
        <begin position="345"/>
        <end position="415"/>
    </location>
</feature>
<dbReference type="OrthoDB" id="9810570at2"/>
<dbReference type="CDD" id="cd02440">
    <property type="entry name" value="AdoMet_MTases"/>
    <property type="match status" value="1"/>
</dbReference>
<evidence type="ECO:0000259" key="2">
    <source>
        <dbReference type="Pfam" id="PF18096"/>
    </source>
</evidence>
<dbReference type="AlphaFoldDB" id="A0A1T4TFU6"/>
<dbReference type="Proteomes" id="UP000190637">
    <property type="component" value="Unassembled WGS sequence"/>
</dbReference>